<dbReference type="EMBL" id="JALNTZ010000007">
    <property type="protein sequence ID" value="KAJ3644987.1"/>
    <property type="molecule type" value="Genomic_DNA"/>
</dbReference>
<dbReference type="AlphaFoldDB" id="A0AA38HXB0"/>
<dbReference type="Gene3D" id="2.60.120.290">
    <property type="entry name" value="Spermadhesin, CUB domain"/>
    <property type="match status" value="1"/>
</dbReference>
<reference evidence="5" key="1">
    <citation type="journal article" date="2023" name="G3 (Bethesda)">
        <title>Whole genome assemblies of Zophobas morio and Tenebrio molitor.</title>
        <authorList>
            <person name="Kaur S."/>
            <person name="Stinson S.A."/>
            <person name="diCenzo G.C."/>
        </authorList>
    </citation>
    <scope>NUCLEOTIDE SEQUENCE</scope>
    <source>
        <strain evidence="5">QUZm001</strain>
    </source>
</reference>
<comment type="caution">
    <text evidence="2">Lacks conserved residue(s) required for the propagation of feature annotation.</text>
</comment>
<evidence type="ECO:0000259" key="4">
    <source>
        <dbReference type="PROSITE" id="PS01180"/>
    </source>
</evidence>
<keyword evidence="3" id="KW-0732">Signal</keyword>
<gene>
    <name evidence="5" type="ORF">Zmor_022682</name>
</gene>
<keyword evidence="1" id="KW-1015">Disulfide bond</keyword>
<feature type="signal peptide" evidence="3">
    <location>
        <begin position="1"/>
        <end position="19"/>
    </location>
</feature>
<keyword evidence="6" id="KW-1185">Reference proteome</keyword>
<dbReference type="PROSITE" id="PS01180">
    <property type="entry name" value="CUB"/>
    <property type="match status" value="1"/>
</dbReference>
<evidence type="ECO:0000313" key="5">
    <source>
        <dbReference type="EMBL" id="KAJ3644987.1"/>
    </source>
</evidence>
<protein>
    <recommendedName>
        <fullName evidence="4">CUB domain-containing protein</fullName>
    </recommendedName>
</protein>
<evidence type="ECO:0000256" key="2">
    <source>
        <dbReference type="PROSITE-ProRule" id="PRU00059"/>
    </source>
</evidence>
<dbReference type="SUPFAM" id="SSF49854">
    <property type="entry name" value="Spermadhesin, CUB domain"/>
    <property type="match status" value="1"/>
</dbReference>
<evidence type="ECO:0000256" key="3">
    <source>
        <dbReference type="SAM" id="SignalP"/>
    </source>
</evidence>
<name>A0AA38HXB0_9CUCU</name>
<dbReference type="InterPro" id="IPR000859">
    <property type="entry name" value="CUB_dom"/>
</dbReference>
<organism evidence="5 6">
    <name type="scientific">Zophobas morio</name>
    <dbReference type="NCBI Taxonomy" id="2755281"/>
    <lineage>
        <taxon>Eukaryota</taxon>
        <taxon>Metazoa</taxon>
        <taxon>Ecdysozoa</taxon>
        <taxon>Arthropoda</taxon>
        <taxon>Hexapoda</taxon>
        <taxon>Insecta</taxon>
        <taxon>Pterygota</taxon>
        <taxon>Neoptera</taxon>
        <taxon>Endopterygota</taxon>
        <taxon>Coleoptera</taxon>
        <taxon>Polyphaga</taxon>
        <taxon>Cucujiformia</taxon>
        <taxon>Tenebrionidae</taxon>
        <taxon>Zophobas</taxon>
    </lineage>
</organism>
<comment type="caution">
    <text evidence="5">The sequence shown here is derived from an EMBL/GenBank/DDBJ whole genome shotgun (WGS) entry which is preliminary data.</text>
</comment>
<dbReference type="Proteomes" id="UP001168821">
    <property type="component" value="Unassembled WGS sequence"/>
</dbReference>
<dbReference type="InterPro" id="IPR035914">
    <property type="entry name" value="Sperma_CUB_dom_sf"/>
</dbReference>
<evidence type="ECO:0000313" key="6">
    <source>
        <dbReference type="Proteomes" id="UP001168821"/>
    </source>
</evidence>
<accession>A0AA38HXB0</accession>
<dbReference type="PANTHER" id="PTHR33236">
    <property type="entry name" value="INTRAFLAGELLAR TRANSPORT PROTEIN 122 FAMILY PROTEIN-RELATED"/>
    <property type="match status" value="1"/>
</dbReference>
<dbReference type="InterPro" id="IPR058698">
    <property type="entry name" value="CUB_metazoa"/>
</dbReference>
<proteinExistence type="predicted"/>
<dbReference type="Pfam" id="PF26080">
    <property type="entry name" value="CUB_animal"/>
    <property type="match status" value="1"/>
</dbReference>
<sequence length="391" mass="43417">MRKVLECFLLVLDFAVSAPKLPNFDIWREKNALAESPANVSRLPRVLNFFPVPVEEECLSNDGRRKGICMNAYECRIESGTSHGPCALGFGVCCVFTATCNEEIHNNITYFVNPDFPDLSKNMDSCTLSVKKIDPEISQLRLDFIHFNLGQPNRKTGVCEDDIFVLSGGETRELRLCGLNSGQHVVAYFDVEDIDTSVSIEMKLNRRAVSRLWEVRVIQVPFTQRAPAGCLQYHMGVTGTIQTMNFADNGRHLADQDYNICMRQEEEMCSIAYEPCHENSFRISPNNNETISEDVGSGDGAEPRNMDDCSDRIVLPCDSEDLLMPSDVGPGTCDLIHCGESLCPSGETPCRIESSVTPFTIGVHFGSSAREAPPDDNLGMCLTYEQLPCNV</sequence>
<dbReference type="PANTHER" id="PTHR33236:SF4">
    <property type="entry name" value="CUB DOMAIN-CONTAINING PROTEIN"/>
    <property type="match status" value="1"/>
</dbReference>
<evidence type="ECO:0000256" key="1">
    <source>
        <dbReference type="ARBA" id="ARBA00023157"/>
    </source>
</evidence>
<feature type="chain" id="PRO_5041299432" description="CUB domain-containing protein" evidence="3">
    <location>
        <begin position="20"/>
        <end position="391"/>
    </location>
</feature>
<feature type="domain" description="CUB" evidence="4">
    <location>
        <begin position="100"/>
        <end position="220"/>
    </location>
</feature>